<organism evidence="2 3">
    <name type="scientific">Bowmanella denitrificans</name>
    <dbReference type="NCBI Taxonomy" id="366582"/>
    <lineage>
        <taxon>Bacteria</taxon>
        <taxon>Pseudomonadati</taxon>
        <taxon>Pseudomonadota</taxon>
        <taxon>Gammaproteobacteria</taxon>
        <taxon>Alteromonadales</taxon>
        <taxon>Alteromonadaceae</taxon>
        <taxon>Bowmanella</taxon>
    </lineage>
</organism>
<name>A0ABP3GN55_9ALTE</name>
<dbReference type="PROSITE" id="PS51186">
    <property type="entry name" value="GNAT"/>
    <property type="match status" value="1"/>
</dbReference>
<dbReference type="InterPro" id="IPR000182">
    <property type="entry name" value="GNAT_dom"/>
</dbReference>
<dbReference type="Pfam" id="PF00583">
    <property type="entry name" value="Acetyltransf_1"/>
    <property type="match status" value="1"/>
</dbReference>
<dbReference type="Gene3D" id="3.40.630.30">
    <property type="match status" value="1"/>
</dbReference>
<gene>
    <name evidence="2" type="ORF">GCM10009092_13530</name>
</gene>
<dbReference type="CDD" id="cd04301">
    <property type="entry name" value="NAT_SF"/>
    <property type="match status" value="1"/>
</dbReference>
<evidence type="ECO:0000259" key="1">
    <source>
        <dbReference type="PROSITE" id="PS51186"/>
    </source>
</evidence>
<evidence type="ECO:0000313" key="3">
    <source>
        <dbReference type="Proteomes" id="UP001501757"/>
    </source>
</evidence>
<dbReference type="Proteomes" id="UP001501757">
    <property type="component" value="Unassembled WGS sequence"/>
</dbReference>
<dbReference type="SUPFAM" id="SSF55729">
    <property type="entry name" value="Acyl-CoA N-acyltransferases (Nat)"/>
    <property type="match status" value="1"/>
</dbReference>
<proteinExistence type="predicted"/>
<protein>
    <submittedName>
        <fullName evidence="2">GNAT family N-acetyltransferase</fullName>
    </submittedName>
</protein>
<reference evidence="3" key="1">
    <citation type="journal article" date="2019" name="Int. J. Syst. Evol. Microbiol.">
        <title>The Global Catalogue of Microorganisms (GCM) 10K type strain sequencing project: providing services to taxonomists for standard genome sequencing and annotation.</title>
        <authorList>
            <consortium name="The Broad Institute Genomics Platform"/>
            <consortium name="The Broad Institute Genome Sequencing Center for Infectious Disease"/>
            <person name="Wu L."/>
            <person name="Ma J."/>
        </authorList>
    </citation>
    <scope>NUCLEOTIDE SEQUENCE [LARGE SCALE GENOMIC DNA]</scope>
    <source>
        <strain evidence="3">JCM 13378</strain>
    </source>
</reference>
<dbReference type="RefSeq" id="WP_343843299.1">
    <property type="nucleotide sequence ID" value="NZ_BAAAEI010000006.1"/>
</dbReference>
<comment type="caution">
    <text evidence="2">The sequence shown here is derived from an EMBL/GenBank/DDBJ whole genome shotgun (WGS) entry which is preliminary data.</text>
</comment>
<evidence type="ECO:0000313" key="2">
    <source>
        <dbReference type="EMBL" id="GAA0350434.1"/>
    </source>
</evidence>
<dbReference type="InterPro" id="IPR016181">
    <property type="entry name" value="Acyl_CoA_acyltransferase"/>
</dbReference>
<dbReference type="EMBL" id="BAAAEI010000006">
    <property type="protein sequence ID" value="GAA0350434.1"/>
    <property type="molecule type" value="Genomic_DNA"/>
</dbReference>
<sequence>MNKFECVWSDFYFSGEPSVTGLDMDIYIHHELAEDEKITILTCSQGKTRVSIAPQMAAQLCLEHTSAVNDLGSFRTRLSEAGIEVHSPDRVYFSEQPATVNVAGSNIVIRRLSEADTQLYAEFKQDIDDDEWDNAWVELDHWQVFGLFLHDKLVSACSLYPWRQSHIADLGVITAPAFRGQGMAKKLVNYAHGEIAKHGYILQYRTQVDNEPSIKLAESLGLRFYGTWESVIDS</sequence>
<feature type="domain" description="N-acetyltransferase" evidence="1">
    <location>
        <begin position="107"/>
        <end position="234"/>
    </location>
</feature>
<keyword evidence="3" id="KW-1185">Reference proteome</keyword>
<accession>A0ABP3GN55</accession>